<protein>
    <submittedName>
        <fullName evidence="1">Uncharacterized protein</fullName>
    </submittedName>
</protein>
<dbReference type="InterPro" id="IPR054233">
    <property type="entry name" value="DUF6958"/>
</dbReference>
<evidence type="ECO:0000313" key="2">
    <source>
        <dbReference type="Proteomes" id="UP000321362"/>
    </source>
</evidence>
<organism evidence="1 2">
    <name type="scientific">Mucilaginibacter ginsenosidivorax</name>
    <dbReference type="NCBI Taxonomy" id="862126"/>
    <lineage>
        <taxon>Bacteria</taxon>
        <taxon>Pseudomonadati</taxon>
        <taxon>Bacteroidota</taxon>
        <taxon>Sphingobacteriia</taxon>
        <taxon>Sphingobacteriales</taxon>
        <taxon>Sphingobacteriaceae</taxon>
        <taxon>Mucilaginibacter</taxon>
    </lineage>
</organism>
<accession>A0A5B8W2X7</accession>
<proteinExistence type="predicted"/>
<dbReference type="AlphaFoldDB" id="A0A5B8W2X7"/>
<keyword evidence="2" id="KW-1185">Reference proteome</keyword>
<dbReference type="OrthoDB" id="2453136at2"/>
<dbReference type="Pfam" id="PF22278">
    <property type="entry name" value="DUF6958"/>
    <property type="match status" value="1"/>
</dbReference>
<dbReference type="Proteomes" id="UP000321362">
    <property type="component" value="Chromosome"/>
</dbReference>
<reference evidence="1 2" key="1">
    <citation type="journal article" date="2013" name="J. Microbiol.">
        <title>Mucilaginibacter ginsenosidivorax sp. nov., with ginsenoside converting activity isolated from sediment.</title>
        <authorList>
            <person name="Kim J.K."/>
            <person name="Choi T.E."/>
            <person name="Liu Q.M."/>
            <person name="Park H.Y."/>
            <person name="Yi T.H."/>
            <person name="Yoon M.H."/>
            <person name="Kim S.C."/>
            <person name="Im W.T."/>
        </authorList>
    </citation>
    <scope>NUCLEOTIDE SEQUENCE [LARGE SCALE GENOMIC DNA]</scope>
    <source>
        <strain evidence="1 2">KHI28</strain>
    </source>
</reference>
<dbReference type="RefSeq" id="WP_147057015.1">
    <property type="nucleotide sequence ID" value="NZ_CP042437.1"/>
</dbReference>
<sequence>MKEARIQTLHPDKEKQNKIISTEKYEVIKAAILQILQEQSLTHTQLMQALHDKVHVTFAGNAHWYGETVKLDLEARDIIKRNTARPPVYSIQQS</sequence>
<dbReference type="EMBL" id="CP042437">
    <property type="protein sequence ID" value="QEC78410.1"/>
    <property type="molecule type" value="Genomic_DNA"/>
</dbReference>
<dbReference type="KEGG" id="mgk:FSB76_21595"/>
<evidence type="ECO:0000313" key="1">
    <source>
        <dbReference type="EMBL" id="QEC78410.1"/>
    </source>
</evidence>
<gene>
    <name evidence="1" type="ORF">FSB76_21595</name>
</gene>
<name>A0A5B8W2X7_9SPHI</name>